<dbReference type="SMART" id="SM00342">
    <property type="entry name" value="HTH_ARAC"/>
    <property type="match status" value="1"/>
</dbReference>
<dbReference type="SUPFAM" id="SSF51182">
    <property type="entry name" value="RmlC-like cupins"/>
    <property type="match status" value="1"/>
</dbReference>
<reference evidence="5 6" key="1">
    <citation type="submission" date="2016-04" db="EMBL/GenBank/DDBJ databases">
        <authorList>
            <consortium name="Pathogen Informatics"/>
        </authorList>
    </citation>
    <scope>NUCLEOTIDE SEQUENCE [LARGE SCALE GENOMIC DNA]</scope>
    <source>
        <strain evidence="5 6">H050680373</strain>
    </source>
</reference>
<evidence type="ECO:0000313" key="5">
    <source>
        <dbReference type="EMBL" id="SAI72928.1"/>
    </source>
</evidence>
<keyword evidence="1" id="KW-0805">Transcription regulation</keyword>
<feature type="domain" description="HTH araC/xylS-type" evidence="4">
    <location>
        <begin position="158"/>
        <end position="256"/>
    </location>
</feature>
<dbReference type="Proteomes" id="UP000076848">
    <property type="component" value="Unassembled WGS sequence"/>
</dbReference>
<dbReference type="Gene3D" id="1.10.10.60">
    <property type="entry name" value="Homeodomain-like"/>
    <property type="match status" value="1"/>
</dbReference>
<evidence type="ECO:0000313" key="6">
    <source>
        <dbReference type="Proteomes" id="UP000076848"/>
    </source>
</evidence>
<dbReference type="STRING" id="288768.SAMEA3906486_04356"/>
<organism evidence="5 6">
    <name type="scientific">Bordetella ansorpii</name>
    <dbReference type="NCBI Taxonomy" id="288768"/>
    <lineage>
        <taxon>Bacteria</taxon>
        <taxon>Pseudomonadati</taxon>
        <taxon>Pseudomonadota</taxon>
        <taxon>Betaproteobacteria</taxon>
        <taxon>Burkholderiales</taxon>
        <taxon>Alcaligenaceae</taxon>
        <taxon>Bordetella</taxon>
    </lineage>
</organism>
<protein>
    <submittedName>
        <fullName evidence="5">AraC family transcriptional regulator</fullName>
    </submittedName>
</protein>
<dbReference type="EMBL" id="FKIF01000008">
    <property type="protein sequence ID" value="SAI72928.1"/>
    <property type="molecule type" value="Genomic_DNA"/>
</dbReference>
<dbReference type="InterPro" id="IPR011051">
    <property type="entry name" value="RmlC_Cupin_sf"/>
</dbReference>
<dbReference type="Pfam" id="PF12833">
    <property type="entry name" value="HTH_18"/>
    <property type="match status" value="1"/>
</dbReference>
<dbReference type="InterPro" id="IPR009057">
    <property type="entry name" value="Homeodomain-like_sf"/>
</dbReference>
<keyword evidence="3" id="KW-0804">Transcription</keyword>
<dbReference type="PROSITE" id="PS01124">
    <property type="entry name" value="HTH_ARAC_FAMILY_2"/>
    <property type="match status" value="1"/>
</dbReference>
<dbReference type="RefSeq" id="WP_066131743.1">
    <property type="nucleotide sequence ID" value="NZ_FKIF01000008.1"/>
</dbReference>
<name>A0A157SR01_9BORD</name>
<accession>A0A157SR01</accession>
<dbReference type="AlphaFoldDB" id="A0A157SR01"/>
<dbReference type="GO" id="GO:0003700">
    <property type="term" value="F:DNA-binding transcription factor activity"/>
    <property type="evidence" value="ECO:0007669"/>
    <property type="project" value="InterPro"/>
</dbReference>
<keyword evidence="2" id="KW-0238">DNA-binding</keyword>
<gene>
    <name evidence="5" type="primary">rhaS_6</name>
    <name evidence="5" type="ORF">SAMEA3906486_04356</name>
</gene>
<dbReference type="SUPFAM" id="SSF46689">
    <property type="entry name" value="Homeodomain-like"/>
    <property type="match status" value="2"/>
</dbReference>
<evidence type="ECO:0000256" key="1">
    <source>
        <dbReference type="ARBA" id="ARBA00023015"/>
    </source>
</evidence>
<dbReference type="OrthoDB" id="9816344at2"/>
<evidence type="ECO:0000259" key="4">
    <source>
        <dbReference type="PROSITE" id="PS01124"/>
    </source>
</evidence>
<sequence length="263" mass="29569">MVDFDVVCNDRHDYSNGPHAHADDMLFMPLDGLFSISSQDDGRPGLLDSSSVWWVPSRHVHQVQATAGQRHLCYYLDMPSLLAAHRADGRSPHAGAQRWMMSTYLSDLLRLRANVRHRPLSAGLLSHANLDRLVLSEVGRILASTAPARAREPDQLIQAVKTFVHAHLDHDLSCDALADHTHTSPRTLARWFQLAQGMSLGRYVLRARLTEARRLLMLTTLPISDIQQAVGFNSAAHFAYSIRRRYGVSPRHLRAQAMRTAHH</sequence>
<dbReference type="InterPro" id="IPR018060">
    <property type="entry name" value="HTH_AraC"/>
</dbReference>
<dbReference type="GO" id="GO:0043565">
    <property type="term" value="F:sequence-specific DNA binding"/>
    <property type="evidence" value="ECO:0007669"/>
    <property type="project" value="InterPro"/>
</dbReference>
<dbReference type="PANTHER" id="PTHR46796">
    <property type="entry name" value="HTH-TYPE TRANSCRIPTIONAL ACTIVATOR RHAS-RELATED"/>
    <property type="match status" value="1"/>
</dbReference>
<dbReference type="InterPro" id="IPR050204">
    <property type="entry name" value="AraC_XylS_family_regulators"/>
</dbReference>
<evidence type="ECO:0000256" key="2">
    <source>
        <dbReference type="ARBA" id="ARBA00023125"/>
    </source>
</evidence>
<proteinExistence type="predicted"/>
<evidence type="ECO:0000256" key="3">
    <source>
        <dbReference type="ARBA" id="ARBA00023163"/>
    </source>
</evidence>
<keyword evidence="6" id="KW-1185">Reference proteome</keyword>